<dbReference type="RefSeq" id="WP_091982267.1">
    <property type="nucleotide sequence ID" value="NZ_FOLO01000007.1"/>
</dbReference>
<dbReference type="Pfam" id="PF19671">
    <property type="entry name" value="DUF6174"/>
    <property type="match status" value="1"/>
</dbReference>
<organism evidence="1 2">
    <name type="scientific">Pseudoalteromonas denitrificans DSM 6059</name>
    <dbReference type="NCBI Taxonomy" id="1123010"/>
    <lineage>
        <taxon>Bacteria</taxon>
        <taxon>Pseudomonadati</taxon>
        <taxon>Pseudomonadota</taxon>
        <taxon>Gammaproteobacteria</taxon>
        <taxon>Alteromonadales</taxon>
        <taxon>Pseudoalteromonadaceae</taxon>
        <taxon>Pseudoalteromonas</taxon>
    </lineage>
</organism>
<dbReference type="OrthoDB" id="6312138at2"/>
<keyword evidence="2" id="KW-1185">Reference proteome</keyword>
<reference evidence="1 2" key="1">
    <citation type="submission" date="2016-10" db="EMBL/GenBank/DDBJ databases">
        <authorList>
            <person name="de Groot N.N."/>
        </authorList>
    </citation>
    <scope>NUCLEOTIDE SEQUENCE [LARGE SCALE GENOMIC DNA]</scope>
    <source>
        <strain evidence="1 2">DSM 6059</strain>
    </source>
</reference>
<dbReference type="Proteomes" id="UP000198862">
    <property type="component" value="Unassembled WGS sequence"/>
</dbReference>
<name>A0A1I1I8M2_9GAMM</name>
<evidence type="ECO:0000313" key="2">
    <source>
        <dbReference type="Proteomes" id="UP000198862"/>
    </source>
</evidence>
<gene>
    <name evidence="1" type="ORF">SAMN02745724_01430</name>
</gene>
<accession>A0A1I1I8M2</accession>
<dbReference type="AlphaFoldDB" id="A0A1I1I8M2"/>
<protein>
    <submittedName>
        <fullName evidence="1">Uncharacterized protein</fullName>
    </submittedName>
</protein>
<proteinExistence type="predicted"/>
<dbReference type="EMBL" id="FOLO01000007">
    <property type="protein sequence ID" value="SFC32514.1"/>
    <property type="molecule type" value="Genomic_DNA"/>
</dbReference>
<dbReference type="InterPro" id="IPR046172">
    <property type="entry name" value="DUF6174"/>
</dbReference>
<evidence type="ECO:0000313" key="1">
    <source>
        <dbReference type="EMBL" id="SFC32514.1"/>
    </source>
</evidence>
<sequence length="254" mass="28498">MLPMQYISAITLVSILGCNSSSETDQQREFDLNQAKWDALNITQYTLDQRRSCFCLPEATQTTTLLIKDNEIELSYAKETEVITNKNLRNSFLKVDELFKKASELINNSDELQVEYHAQYGFPTYISVDIDKQTADDEYSITTSNFTDNTNIACIEVLTPSFNLIAQDANTTDSLNCQLAGSYQFEDKEPVTFDNSTSDNCDNNHSLDIASDSGIASITINVDGYHSKTINNIHVIADHCAIKTQDITVELEKL</sequence>